<dbReference type="SUPFAM" id="SSF50331">
    <property type="entry name" value="MOP-like"/>
    <property type="match status" value="1"/>
</dbReference>
<feature type="domain" description="Transport-associated OB type 2" evidence="1">
    <location>
        <begin position="9"/>
        <end position="67"/>
    </location>
</feature>
<evidence type="ECO:0000313" key="3">
    <source>
        <dbReference type="Proteomes" id="UP000292881"/>
    </source>
</evidence>
<evidence type="ECO:0000259" key="1">
    <source>
        <dbReference type="Pfam" id="PF08402"/>
    </source>
</evidence>
<feature type="non-terminal residue" evidence="2">
    <location>
        <position position="1"/>
    </location>
</feature>
<organism evidence="2 3">
    <name type="scientific">Agromyces binzhouensis</name>
    <dbReference type="NCBI Taxonomy" id="1817495"/>
    <lineage>
        <taxon>Bacteria</taxon>
        <taxon>Bacillati</taxon>
        <taxon>Actinomycetota</taxon>
        <taxon>Actinomycetes</taxon>
        <taxon>Micrococcales</taxon>
        <taxon>Microbacteriaceae</taxon>
        <taxon>Agromyces</taxon>
    </lineage>
</organism>
<dbReference type="AlphaFoldDB" id="A0A4V1QRU6"/>
<dbReference type="GO" id="GO:0043190">
    <property type="term" value="C:ATP-binding cassette (ABC) transporter complex"/>
    <property type="evidence" value="ECO:0007669"/>
    <property type="project" value="InterPro"/>
</dbReference>
<gene>
    <name evidence="2" type="ORF">ESO86_11550</name>
</gene>
<dbReference type="EMBL" id="SDPL01000236">
    <property type="protein sequence ID" value="RXZ46123.1"/>
    <property type="molecule type" value="Genomic_DNA"/>
</dbReference>
<dbReference type="InterPro" id="IPR013611">
    <property type="entry name" value="Transp-assoc_OB_typ2"/>
</dbReference>
<dbReference type="Pfam" id="PF08402">
    <property type="entry name" value="TOBE_2"/>
    <property type="match status" value="1"/>
</dbReference>
<name>A0A4V1QRU6_9MICO</name>
<dbReference type="GO" id="GO:0022857">
    <property type="term" value="F:transmembrane transporter activity"/>
    <property type="evidence" value="ECO:0007669"/>
    <property type="project" value="InterPro"/>
</dbReference>
<evidence type="ECO:0000313" key="2">
    <source>
        <dbReference type="EMBL" id="RXZ46123.1"/>
    </source>
</evidence>
<accession>A0A4V1QRU6</accession>
<dbReference type="InterPro" id="IPR008995">
    <property type="entry name" value="Mo/tungstate-bd_C_term_dom"/>
</dbReference>
<dbReference type="RefSeq" id="WP_129235142.1">
    <property type="nucleotide sequence ID" value="NZ_SDPL01000236.1"/>
</dbReference>
<dbReference type="Proteomes" id="UP000292881">
    <property type="component" value="Unassembled WGS sequence"/>
</dbReference>
<proteinExistence type="predicted"/>
<dbReference type="GO" id="GO:0005524">
    <property type="term" value="F:ATP binding"/>
    <property type="evidence" value="ECO:0007669"/>
    <property type="project" value="InterPro"/>
</dbReference>
<sequence>SVAGQARVRAADAVDGGAEGLDGIVTDVEYTGHDAMLALALADGVRLRARVTASEFVPRGTEVRVSVVGPVLAYRPEP</sequence>
<reference evidence="2 3" key="1">
    <citation type="submission" date="2019-01" db="EMBL/GenBank/DDBJ databases">
        <authorList>
            <person name="Li J."/>
        </authorList>
    </citation>
    <scope>NUCLEOTIDE SEQUENCE [LARGE SCALE GENOMIC DNA]</scope>
    <source>
        <strain evidence="2 3">CGMCC 4.7180</strain>
    </source>
</reference>
<comment type="caution">
    <text evidence="2">The sequence shown here is derived from an EMBL/GenBank/DDBJ whole genome shotgun (WGS) entry which is preliminary data.</text>
</comment>
<protein>
    <submittedName>
        <fullName evidence="2">TOBE domain-containing protein</fullName>
    </submittedName>
</protein>
<keyword evidence="3" id="KW-1185">Reference proteome</keyword>